<dbReference type="AlphaFoldDB" id="A0A3R5XX08"/>
<proteinExistence type="predicted"/>
<keyword evidence="1" id="KW-0812">Transmembrane</keyword>
<dbReference type="GO" id="GO:0004222">
    <property type="term" value="F:metalloendopeptidase activity"/>
    <property type="evidence" value="ECO:0007669"/>
    <property type="project" value="TreeGrafter"/>
</dbReference>
<name>A0A3R5XX08_9BACT</name>
<dbReference type="Gene3D" id="2.70.70.10">
    <property type="entry name" value="Glucose Permease (Domain IIA)"/>
    <property type="match status" value="1"/>
</dbReference>
<dbReference type="SUPFAM" id="SSF51261">
    <property type="entry name" value="Duplicated hybrid motif"/>
    <property type="match status" value="1"/>
</dbReference>
<dbReference type="Pfam" id="PF01551">
    <property type="entry name" value="Peptidase_M23"/>
    <property type="match status" value="1"/>
</dbReference>
<dbReference type="InterPro" id="IPR016047">
    <property type="entry name" value="M23ase_b-sheet_dom"/>
</dbReference>
<dbReference type="InterPro" id="IPR050570">
    <property type="entry name" value="Cell_wall_metabolism_enzyme"/>
</dbReference>
<reference evidence="3 4" key="1">
    <citation type="submission" date="2019-01" db="EMBL/GenBank/DDBJ databases">
        <title>Geovibrio thiophilus DSM 11263, complete genome.</title>
        <authorList>
            <person name="Spring S."/>
            <person name="Bunk B."/>
            <person name="Sproer C."/>
        </authorList>
    </citation>
    <scope>NUCLEOTIDE SEQUENCE [LARGE SCALE GENOMIC DNA]</scope>
    <source>
        <strain evidence="3 4">DSM 11263</strain>
    </source>
</reference>
<feature type="domain" description="M23ase beta-sheet core" evidence="2">
    <location>
        <begin position="203"/>
        <end position="297"/>
    </location>
</feature>
<accession>A0A3R5XX08</accession>
<sequence length="312" mass="35211">MKKRYTIMIFDESRLGEVKTKKLSLSTIKFVMMLVAFYAVISFTGFFFLTSLYSERHDMLVFKHENEKLKEKIDGYAMQLEEIEKKIASVDELEYKVRNLATYANGPVPQKQLAIGGKEVDIIQDLSAVSERKEKEFFEELNENLVTLGLELEKRAASLSELSDFLEEHRLIMSSTPSIWPTKGWISSSFGYRISPFTGRRVFHEGLDIANKMGTPIRSAAKGVVIFSGRKAGYGNVITIDHGFGYVTRYAHCNKLFMKEGDNVEKGQVIAEVGNTGRSTGPHLHYEVLVNGVQVNPMKFIIGETDLAANIQ</sequence>
<dbReference type="RefSeq" id="WP_128466022.1">
    <property type="nucleotide sequence ID" value="NZ_CP035108.1"/>
</dbReference>
<protein>
    <submittedName>
        <fullName evidence="3">M23 family metallopeptidase</fullName>
    </submittedName>
</protein>
<evidence type="ECO:0000256" key="1">
    <source>
        <dbReference type="SAM" id="Phobius"/>
    </source>
</evidence>
<dbReference type="FunFam" id="2.70.70.10:FF:000006">
    <property type="entry name" value="M23 family peptidase"/>
    <property type="match status" value="1"/>
</dbReference>
<feature type="transmembrane region" description="Helical" evidence="1">
    <location>
        <begin position="30"/>
        <end position="53"/>
    </location>
</feature>
<dbReference type="PANTHER" id="PTHR21666:SF270">
    <property type="entry name" value="MUREIN HYDROLASE ACTIVATOR ENVC"/>
    <property type="match status" value="1"/>
</dbReference>
<dbReference type="OrthoDB" id="5623881at2"/>
<evidence type="ECO:0000313" key="3">
    <source>
        <dbReference type="EMBL" id="QAR32735.1"/>
    </source>
</evidence>
<dbReference type="CDD" id="cd12797">
    <property type="entry name" value="M23_peptidase"/>
    <property type="match status" value="1"/>
</dbReference>
<keyword evidence="4" id="KW-1185">Reference proteome</keyword>
<dbReference type="InterPro" id="IPR011055">
    <property type="entry name" value="Dup_hybrid_motif"/>
</dbReference>
<evidence type="ECO:0000259" key="2">
    <source>
        <dbReference type="Pfam" id="PF01551"/>
    </source>
</evidence>
<dbReference type="Proteomes" id="UP000287502">
    <property type="component" value="Chromosome"/>
</dbReference>
<dbReference type="KEGG" id="gtl:EP073_04735"/>
<dbReference type="EMBL" id="CP035108">
    <property type="protein sequence ID" value="QAR32735.1"/>
    <property type="molecule type" value="Genomic_DNA"/>
</dbReference>
<evidence type="ECO:0000313" key="4">
    <source>
        <dbReference type="Proteomes" id="UP000287502"/>
    </source>
</evidence>
<organism evidence="3 4">
    <name type="scientific">Geovibrio thiophilus</name>
    <dbReference type="NCBI Taxonomy" id="139438"/>
    <lineage>
        <taxon>Bacteria</taxon>
        <taxon>Pseudomonadati</taxon>
        <taxon>Deferribacterota</taxon>
        <taxon>Deferribacteres</taxon>
        <taxon>Deferribacterales</taxon>
        <taxon>Geovibrionaceae</taxon>
        <taxon>Geovibrio</taxon>
    </lineage>
</organism>
<keyword evidence="1" id="KW-1133">Transmembrane helix</keyword>
<dbReference type="PANTHER" id="PTHR21666">
    <property type="entry name" value="PEPTIDASE-RELATED"/>
    <property type="match status" value="1"/>
</dbReference>
<gene>
    <name evidence="3" type="ORF">EP073_04735</name>
</gene>
<keyword evidence="1" id="KW-0472">Membrane</keyword>